<dbReference type="InterPro" id="IPR043745">
    <property type="entry name" value="DUF5690"/>
</dbReference>
<feature type="transmembrane region" description="Helical" evidence="1">
    <location>
        <begin position="165"/>
        <end position="185"/>
    </location>
</feature>
<evidence type="ECO:0008006" key="4">
    <source>
        <dbReference type="Google" id="ProtNLM"/>
    </source>
</evidence>
<dbReference type="SUPFAM" id="SSF103473">
    <property type="entry name" value="MFS general substrate transporter"/>
    <property type="match status" value="1"/>
</dbReference>
<proteinExistence type="predicted"/>
<feature type="transmembrane region" description="Helical" evidence="1">
    <location>
        <begin position="78"/>
        <end position="96"/>
    </location>
</feature>
<evidence type="ECO:0000313" key="2">
    <source>
        <dbReference type="EMBL" id="TDW95786.1"/>
    </source>
</evidence>
<reference evidence="2 3" key="1">
    <citation type="submission" date="2019-03" db="EMBL/GenBank/DDBJ databases">
        <title>Genomic Encyclopedia of Type Strains, Phase IV (KMG-IV): sequencing the most valuable type-strain genomes for metagenomic binning, comparative biology and taxonomic classification.</title>
        <authorList>
            <person name="Goeker M."/>
        </authorList>
    </citation>
    <scope>NUCLEOTIDE SEQUENCE [LARGE SCALE GENOMIC DNA]</scope>
    <source>
        <strain evidence="2 3">DSM 100059</strain>
    </source>
</reference>
<dbReference type="Pfam" id="PF18943">
    <property type="entry name" value="DUF5690"/>
    <property type="match status" value="1"/>
</dbReference>
<organism evidence="2 3">
    <name type="scientific">Dinghuibacter silviterrae</name>
    <dbReference type="NCBI Taxonomy" id="1539049"/>
    <lineage>
        <taxon>Bacteria</taxon>
        <taxon>Pseudomonadati</taxon>
        <taxon>Bacteroidota</taxon>
        <taxon>Chitinophagia</taxon>
        <taxon>Chitinophagales</taxon>
        <taxon>Chitinophagaceae</taxon>
        <taxon>Dinghuibacter</taxon>
    </lineage>
</organism>
<sequence>MSLRKLYSHPAWVTIAAFGTYFCMYGFRKPYTAATYAHSAFLHLDYKVLLVISQTLGYALAKWIGIKVVSEATRGRRLLLLVALIALAEVMLLLFGATPRPWNIVCLLLDGLCLGIVYGLVLGFLEGRRNTEALVAGLCTSFILADGVTKTVGSLLLQRGVPENWMPACAGALFLVPTLLFIGMLSRVPAPSMADIAHRSERVPMPAAIRRRFFRAYAPGMTGIVLIYLFVTLLRGLRADFAPEIWKGLGYRQDPALFTQSELLVSLGVLVTSGLTIYMWNHYRAFRFSLLSGLTGFILLPLSVWALVHGLDKFTFMVLIGLGVYLPYVAVHTTLIERLMPLTRERGTSGFLMYVADSVGYTGYILLMLFRYLAPPGESILHLLLRACLVLGVAGAGVVLFTGVYFHRRFAARPGPVPVEAAVA</sequence>
<feature type="transmembrane region" description="Helical" evidence="1">
    <location>
        <begin position="351"/>
        <end position="374"/>
    </location>
</feature>
<dbReference type="EMBL" id="SODV01000002">
    <property type="protein sequence ID" value="TDW95786.1"/>
    <property type="molecule type" value="Genomic_DNA"/>
</dbReference>
<feature type="transmembrane region" description="Helical" evidence="1">
    <location>
        <begin position="12"/>
        <end position="28"/>
    </location>
</feature>
<dbReference type="AlphaFoldDB" id="A0A4R8DFC5"/>
<feature type="transmembrane region" description="Helical" evidence="1">
    <location>
        <begin position="102"/>
        <end position="121"/>
    </location>
</feature>
<feature type="transmembrane region" description="Helical" evidence="1">
    <location>
        <begin position="133"/>
        <end position="153"/>
    </location>
</feature>
<comment type="caution">
    <text evidence="2">The sequence shown here is derived from an EMBL/GenBank/DDBJ whole genome shotgun (WGS) entry which is preliminary data.</text>
</comment>
<feature type="transmembrane region" description="Helical" evidence="1">
    <location>
        <begin position="380"/>
        <end position="406"/>
    </location>
</feature>
<dbReference type="OrthoDB" id="182994at2"/>
<evidence type="ECO:0000256" key="1">
    <source>
        <dbReference type="SAM" id="Phobius"/>
    </source>
</evidence>
<dbReference type="RefSeq" id="WP_133995468.1">
    <property type="nucleotide sequence ID" value="NZ_SODV01000002.1"/>
</dbReference>
<keyword evidence="3" id="KW-1185">Reference proteome</keyword>
<dbReference type="InterPro" id="IPR036259">
    <property type="entry name" value="MFS_trans_sf"/>
</dbReference>
<dbReference type="Proteomes" id="UP000294498">
    <property type="component" value="Unassembled WGS sequence"/>
</dbReference>
<feature type="transmembrane region" description="Helical" evidence="1">
    <location>
        <begin position="288"/>
        <end position="308"/>
    </location>
</feature>
<keyword evidence="1" id="KW-1133">Transmembrane helix</keyword>
<evidence type="ECO:0000313" key="3">
    <source>
        <dbReference type="Proteomes" id="UP000294498"/>
    </source>
</evidence>
<name>A0A4R8DFC5_9BACT</name>
<keyword evidence="1" id="KW-0812">Transmembrane</keyword>
<accession>A0A4R8DFC5</accession>
<gene>
    <name evidence="2" type="ORF">EDB95_3597</name>
</gene>
<feature type="transmembrane region" description="Helical" evidence="1">
    <location>
        <begin position="314"/>
        <end position="331"/>
    </location>
</feature>
<feature type="transmembrane region" description="Helical" evidence="1">
    <location>
        <begin position="216"/>
        <end position="237"/>
    </location>
</feature>
<keyword evidence="1" id="KW-0472">Membrane</keyword>
<protein>
    <recommendedName>
        <fullName evidence="4">MFS transporter</fullName>
    </recommendedName>
</protein>
<feature type="transmembrane region" description="Helical" evidence="1">
    <location>
        <begin position="257"/>
        <end position="281"/>
    </location>
</feature>